<organism evidence="2">
    <name type="scientific">hydrothermal vent metagenome</name>
    <dbReference type="NCBI Taxonomy" id="652676"/>
    <lineage>
        <taxon>unclassified sequences</taxon>
        <taxon>metagenomes</taxon>
        <taxon>ecological metagenomes</taxon>
    </lineage>
</organism>
<proteinExistence type="predicted"/>
<protein>
    <submittedName>
        <fullName evidence="2">SAM (And some other nucleotide) binding motif</fullName>
    </submittedName>
</protein>
<gene>
    <name evidence="2" type="ORF">MNBD_GAMMA26-1806</name>
</gene>
<evidence type="ECO:0000259" key="1">
    <source>
        <dbReference type="Pfam" id="PF13847"/>
    </source>
</evidence>
<feature type="domain" description="Methyltransferase" evidence="1">
    <location>
        <begin position="53"/>
        <end position="111"/>
    </location>
</feature>
<name>A0A3B1BX39_9ZZZZ</name>
<sequence length="213" mass="24573">MQKSRSDLLIEIEKYYSSKLTQHGASPQGVDWNSKESQTLRFEQLNKIINTDKHFSINDLGCGYGAFYSFLKCIHNTFSYYGIDISSDMIQAANQQNHSNSNSNTNFIASYKPDKIADYSIASGIFNVRGEQSDKDWHNHIEATLEILNNYSKHGFAFNCLTSYSDKDKIKDTLYYANPCEIFTLCKQNYANNVALLHDYRLYEFTILVRKFP</sequence>
<dbReference type="EMBL" id="UOFX01000080">
    <property type="protein sequence ID" value="VAX10975.1"/>
    <property type="molecule type" value="Genomic_DNA"/>
</dbReference>
<reference evidence="2" key="1">
    <citation type="submission" date="2018-06" db="EMBL/GenBank/DDBJ databases">
        <authorList>
            <person name="Zhirakovskaya E."/>
        </authorList>
    </citation>
    <scope>NUCLEOTIDE SEQUENCE</scope>
</reference>
<dbReference type="Pfam" id="PF13847">
    <property type="entry name" value="Methyltransf_31"/>
    <property type="match status" value="1"/>
</dbReference>
<dbReference type="InterPro" id="IPR029063">
    <property type="entry name" value="SAM-dependent_MTases_sf"/>
</dbReference>
<dbReference type="SUPFAM" id="SSF53335">
    <property type="entry name" value="S-adenosyl-L-methionine-dependent methyltransferases"/>
    <property type="match status" value="1"/>
</dbReference>
<accession>A0A3B1BX39</accession>
<dbReference type="Gene3D" id="3.40.50.150">
    <property type="entry name" value="Vaccinia Virus protein VP39"/>
    <property type="match status" value="1"/>
</dbReference>
<evidence type="ECO:0000313" key="2">
    <source>
        <dbReference type="EMBL" id="VAX10975.1"/>
    </source>
</evidence>
<dbReference type="InterPro" id="IPR025714">
    <property type="entry name" value="Methyltranfer_dom"/>
</dbReference>
<dbReference type="CDD" id="cd02440">
    <property type="entry name" value="AdoMet_MTases"/>
    <property type="match status" value="1"/>
</dbReference>
<dbReference type="AlphaFoldDB" id="A0A3B1BX39"/>